<dbReference type="PROSITE" id="PS00497">
    <property type="entry name" value="TYROSINASE_1"/>
    <property type="match status" value="1"/>
</dbReference>
<dbReference type="PRINTS" id="PR00092">
    <property type="entry name" value="TYROSINASE"/>
</dbReference>
<dbReference type="SUPFAM" id="SSF48056">
    <property type="entry name" value="Di-copper centre-containing domain"/>
    <property type="match status" value="1"/>
</dbReference>
<gene>
    <name evidence="4" type="primary">Necator_chrI.g1985</name>
    <name evidence="4" type="ORF">RB195_005859</name>
</gene>
<comment type="caution">
    <text evidence="4">The sequence shown here is derived from an EMBL/GenBank/DDBJ whole genome shotgun (WGS) entry which is preliminary data.</text>
</comment>
<evidence type="ECO:0000313" key="5">
    <source>
        <dbReference type="Proteomes" id="UP001303046"/>
    </source>
</evidence>
<feature type="signal peptide" evidence="2">
    <location>
        <begin position="1"/>
        <end position="18"/>
    </location>
</feature>
<dbReference type="PANTHER" id="PTHR11474:SF50">
    <property type="entry name" value="TYROSINASE COPPER-BINDING DOMAIN-CONTAINING PROTEIN"/>
    <property type="match status" value="1"/>
</dbReference>
<proteinExistence type="predicted"/>
<evidence type="ECO:0000313" key="4">
    <source>
        <dbReference type="EMBL" id="KAK6728476.1"/>
    </source>
</evidence>
<sequence length="461" mass="53653">MYFAALFVLCIFIVGSSPYKSTRVLIYNGRVYKESIEQPWFRYPHEPHPPIPLRLANETGFGKHELPDDDVFVEHEWTEEEKKYLPCLDLICACPYYGGKVSGSKCILSNGKLLQKAIRKEARQLSDSERFQIAIAFNKMKTAGIYDRIGFVHKYSGLHEGPGFFTWHREYLKRFELAFRRFLPLGSRLGLPYWDSSLESELPNPRESVFFSSLFVGATNSTGHIIDGPFSDWNIMEGTRRVVRFVPDVENGEVLNNARIDVILEQKKIENVLAAALPLETCKIIVRDDRLLSYSHDYVHYFINGDMRETFSSTSEPIFYFHHPMIDNIWEMWRQLRQTREQREQQWLPPYPDCYPPKHFANASLKELEPYTNEDVLTNKYTDNMYEYTKRPSCSKTNKNCRSKFLFCHKIEGNPQCIAKLREGADCRGFEKTPICYGGRCIEGRCVRSKANVGPDPKEFM</sequence>
<evidence type="ECO:0000256" key="2">
    <source>
        <dbReference type="SAM" id="SignalP"/>
    </source>
</evidence>
<name>A0ABR1BRR8_NECAM</name>
<reference evidence="4 5" key="1">
    <citation type="submission" date="2023-08" db="EMBL/GenBank/DDBJ databases">
        <title>A Necator americanus chromosomal reference genome.</title>
        <authorList>
            <person name="Ilik V."/>
            <person name="Petrzelkova K.J."/>
            <person name="Pardy F."/>
            <person name="Fuh T."/>
            <person name="Niatou-Singa F.S."/>
            <person name="Gouil Q."/>
            <person name="Baker L."/>
            <person name="Ritchie M.E."/>
            <person name="Jex A.R."/>
            <person name="Gazzola D."/>
            <person name="Li H."/>
            <person name="Toshio Fujiwara R."/>
            <person name="Zhan B."/>
            <person name="Aroian R.V."/>
            <person name="Pafco B."/>
            <person name="Schwarz E.M."/>
        </authorList>
    </citation>
    <scope>NUCLEOTIDE SEQUENCE [LARGE SCALE GENOMIC DNA]</scope>
    <source>
        <strain evidence="4 5">Aroian</strain>
        <tissue evidence="4">Whole animal</tissue>
    </source>
</reference>
<protein>
    <recommendedName>
        <fullName evidence="3">Tyrosinase copper-binding domain-containing protein</fullName>
    </recommendedName>
</protein>
<keyword evidence="1" id="KW-0479">Metal-binding</keyword>
<feature type="domain" description="Tyrosinase copper-binding" evidence="3">
    <location>
        <begin position="159"/>
        <end position="176"/>
    </location>
</feature>
<feature type="chain" id="PRO_5046421474" description="Tyrosinase copper-binding domain-containing protein" evidence="2">
    <location>
        <begin position="19"/>
        <end position="461"/>
    </location>
</feature>
<evidence type="ECO:0000256" key="1">
    <source>
        <dbReference type="ARBA" id="ARBA00022723"/>
    </source>
</evidence>
<dbReference type="InterPro" id="IPR050316">
    <property type="entry name" value="Tyrosinase/Hemocyanin"/>
</dbReference>
<dbReference type="EMBL" id="JAVFWL010000001">
    <property type="protein sequence ID" value="KAK6728476.1"/>
    <property type="molecule type" value="Genomic_DNA"/>
</dbReference>
<keyword evidence="5" id="KW-1185">Reference proteome</keyword>
<organism evidence="4 5">
    <name type="scientific">Necator americanus</name>
    <name type="common">Human hookworm</name>
    <dbReference type="NCBI Taxonomy" id="51031"/>
    <lineage>
        <taxon>Eukaryota</taxon>
        <taxon>Metazoa</taxon>
        <taxon>Ecdysozoa</taxon>
        <taxon>Nematoda</taxon>
        <taxon>Chromadorea</taxon>
        <taxon>Rhabditida</taxon>
        <taxon>Rhabditina</taxon>
        <taxon>Rhabditomorpha</taxon>
        <taxon>Strongyloidea</taxon>
        <taxon>Ancylostomatidae</taxon>
        <taxon>Bunostominae</taxon>
        <taxon>Necator</taxon>
    </lineage>
</organism>
<dbReference type="InterPro" id="IPR008922">
    <property type="entry name" value="Di-copper_centre_dom_sf"/>
</dbReference>
<dbReference type="Proteomes" id="UP001303046">
    <property type="component" value="Unassembled WGS sequence"/>
</dbReference>
<dbReference type="PANTHER" id="PTHR11474">
    <property type="entry name" value="TYROSINASE FAMILY MEMBER"/>
    <property type="match status" value="1"/>
</dbReference>
<dbReference type="InterPro" id="IPR002227">
    <property type="entry name" value="Tyrosinase_Cu-bd"/>
</dbReference>
<evidence type="ECO:0000259" key="3">
    <source>
        <dbReference type="PROSITE" id="PS00497"/>
    </source>
</evidence>
<dbReference type="Pfam" id="PF00264">
    <property type="entry name" value="Tyrosinase"/>
    <property type="match status" value="1"/>
</dbReference>
<keyword evidence="2" id="KW-0732">Signal</keyword>
<dbReference type="Gene3D" id="1.10.1280.10">
    <property type="entry name" value="Di-copper center containing domain from catechol oxidase"/>
    <property type="match status" value="1"/>
</dbReference>
<accession>A0ABR1BRR8</accession>